<organism evidence="2">
    <name type="scientific">Entamoeba invadens</name>
    <dbReference type="NCBI Taxonomy" id="33085"/>
    <lineage>
        <taxon>Eukaryota</taxon>
        <taxon>Amoebozoa</taxon>
        <taxon>Evosea</taxon>
        <taxon>Archamoebae</taxon>
        <taxon>Mastigamoebida</taxon>
        <taxon>Entamoebidae</taxon>
        <taxon>Entamoeba</taxon>
    </lineage>
</organism>
<reference evidence="2" key="1">
    <citation type="submission" date="2012-06" db="EMBL/GenBank/DDBJ databases">
        <title>Short 5' UTR of Entamoeba genes.</title>
        <authorList>
            <person name="Hiranuka K."/>
            <person name="Kumagai M."/>
            <person name="Wakaguri H."/>
            <person name="Suzuki Y."/>
            <person name="Sugano S."/>
            <person name="Watanabe J."/>
            <person name="Makioka A."/>
        </authorList>
    </citation>
    <scope>NUCLEOTIDE SEQUENCE</scope>
    <source>
        <strain evidence="2">IP1</strain>
    </source>
</reference>
<keyword evidence="1" id="KW-0732">Signal</keyword>
<feature type="signal peptide" evidence="1">
    <location>
        <begin position="1"/>
        <end position="15"/>
    </location>
</feature>
<sequence length="312" mass="35109">MIQFLILFFFYVTYALPPIPKEIVFPTQPPGGLQVTFAGCRQADGCDVKARIELLVPYFNTVASFFRPKMAIALLKQGAKMKSLDDLPPEEVTIPEEPPEGSGLTVKPDACSADAGCDVKNRNLMIGKYFNILASHFSAMIPATGGPHNTAAPMPVQSVNIPMKKLDQAKLTAQHKLDIRKMLDDQNKQLFDKQKPMFQGMFQSLSSQQLAEDPYHKYINKVIGLEERRQSMFSNYLRTRNDPPHFEDFYDQPTVAPRTGNPDDHMIETFGGSYFPAEGYKIMKKRFLGNEGLKGYDKSAFKPTIKQAFIPK</sequence>
<protein>
    <submittedName>
        <fullName evidence="2">Uncharacterized protein</fullName>
    </submittedName>
</protein>
<feature type="chain" id="PRO_5012000147" evidence="1">
    <location>
        <begin position="16"/>
        <end position="312"/>
    </location>
</feature>
<dbReference type="VEuPathDB" id="AmoebaDB:EIN_057080"/>
<evidence type="ECO:0000256" key="1">
    <source>
        <dbReference type="SAM" id="SignalP"/>
    </source>
</evidence>
<dbReference type="AlphaFoldDB" id="S0B8V0"/>
<accession>S0B8V0</accession>
<proteinExistence type="evidence at transcript level"/>
<evidence type="ECO:0000313" key="2">
    <source>
        <dbReference type="EMBL" id="BAN42492.1"/>
    </source>
</evidence>
<dbReference type="EMBL" id="AK424122">
    <property type="protein sequence ID" value="BAN42492.1"/>
    <property type="molecule type" value="mRNA"/>
</dbReference>
<name>S0B8V0_ENTIV</name>